<gene>
    <name evidence="2" type="ORF">F0P94_15810</name>
</gene>
<sequence>MNAYDFFLGPLYLAILYGIAYAVRSKVTTPQTKKYFILALTLKFAGAITLGLIYHFYYFGGDTQRYYKLSKVIYEALTTDFMVGIKLLLANGEFDPETFEYASRIKWYHSPAEYMVIKFTTVFSFLGFGSYTVAALFFAFFSFSGVWAAYRTFLKLYPKLTKEFAIAVLFLPSVVFWGSGLMKDSLTLGALGWLFYGFYTFAIEKRRLFYSAVCILLSGYLIYIVKVYILLSFLPPALLWVFNENSKLIKTKAIRILAKPVFLAVGGLGAYIAATTLTAGDKRYDVDKLAETTKINNEFLTEMVESGSGYNISGLDGTMAGTLQAAPQAINVALFRPYMWEVRNPFMLLSALEAFLFLFVTLRIFFRVGVLKTLKMMAGEPIVLFCMIFSLVMALAVGLNSGNFGTLVRYKIPFMPFYLSALYIMEAKVKEAALARKRRLKLAAVR</sequence>
<feature type="transmembrane region" description="Helical" evidence="1">
    <location>
        <begin position="128"/>
        <end position="150"/>
    </location>
</feature>
<evidence type="ECO:0008006" key="4">
    <source>
        <dbReference type="Google" id="ProtNLM"/>
    </source>
</evidence>
<keyword evidence="1" id="KW-1133">Transmembrane helix</keyword>
<evidence type="ECO:0000313" key="3">
    <source>
        <dbReference type="Proteomes" id="UP000326570"/>
    </source>
</evidence>
<feature type="transmembrane region" description="Helical" evidence="1">
    <location>
        <begin position="209"/>
        <end position="231"/>
    </location>
</feature>
<feature type="transmembrane region" description="Helical" evidence="1">
    <location>
        <begin position="162"/>
        <end position="179"/>
    </location>
</feature>
<organism evidence="2 3">
    <name type="scientific">Adhaeribacter soli</name>
    <dbReference type="NCBI Taxonomy" id="2607655"/>
    <lineage>
        <taxon>Bacteria</taxon>
        <taxon>Pseudomonadati</taxon>
        <taxon>Bacteroidota</taxon>
        <taxon>Cytophagia</taxon>
        <taxon>Cytophagales</taxon>
        <taxon>Hymenobacteraceae</taxon>
        <taxon>Adhaeribacter</taxon>
    </lineage>
</organism>
<reference evidence="2 3" key="1">
    <citation type="submission" date="2019-09" db="EMBL/GenBank/DDBJ databases">
        <title>Genome sequence of Adhaeribacter sp. M2.</title>
        <authorList>
            <person name="Srinivasan S."/>
        </authorList>
    </citation>
    <scope>NUCLEOTIDE SEQUENCE [LARGE SCALE GENOMIC DNA]</scope>
    <source>
        <strain evidence="2 3">M2</strain>
    </source>
</reference>
<comment type="caution">
    <text evidence="2">The sequence shown here is derived from an EMBL/GenBank/DDBJ whole genome shotgun (WGS) entry which is preliminary data.</text>
</comment>
<keyword evidence="1" id="KW-0472">Membrane</keyword>
<dbReference type="Proteomes" id="UP000326570">
    <property type="component" value="Unassembled WGS sequence"/>
</dbReference>
<dbReference type="EMBL" id="VTWT01000009">
    <property type="protein sequence ID" value="KAA9327379.1"/>
    <property type="molecule type" value="Genomic_DNA"/>
</dbReference>
<dbReference type="RefSeq" id="WP_150904883.1">
    <property type="nucleotide sequence ID" value="NZ_VTWT01000009.1"/>
</dbReference>
<name>A0A5N1IS93_9BACT</name>
<feature type="transmembrane region" description="Helical" evidence="1">
    <location>
        <begin position="185"/>
        <end position="202"/>
    </location>
</feature>
<feature type="transmembrane region" description="Helical" evidence="1">
    <location>
        <begin position="6"/>
        <end position="23"/>
    </location>
</feature>
<dbReference type="AlphaFoldDB" id="A0A5N1IS93"/>
<accession>A0A5N1IS93</accession>
<evidence type="ECO:0000256" key="1">
    <source>
        <dbReference type="SAM" id="Phobius"/>
    </source>
</evidence>
<feature type="transmembrane region" description="Helical" evidence="1">
    <location>
        <begin position="346"/>
        <end position="366"/>
    </location>
</feature>
<proteinExistence type="predicted"/>
<evidence type="ECO:0000313" key="2">
    <source>
        <dbReference type="EMBL" id="KAA9327379.1"/>
    </source>
</evidence>
<feature type="transmembrane region" description="Helical" evidence="1">
    <location>
        <begin position="35"/>
        <end position="57"/>
    </location>
</feature>
<protein>
    <recommendedName>
        <fullName evidence="4">Glycosyltransferase RgtA/B/C/D-like domain-containing protein</fullName>
    </recommendedName>
</protein>
<keyword evidence="3" id="KW-1185">Reference proteome</keyword>
<feature type="transmembrane region" description="Helical" evidence="1">
    <location>
        <begin position="378"/>
        <end position="398"/>
    </location>
</feature>
<keyword evidence="1" id="KW-0812">Transmembrane</keyword>